<evidence type="ECO:0000313" key="2">
    <source>
        <dbReference type="EMBL" id="CCA20945.1"/>
    </source>
</evidence>
<dbReference type="PANTHER" id="PTHR11439:SF440">
    <property type="entry name" value="INTEGRASE CATALYTIC DOMAIN-CONTAINING PROTEIN"/>
    <property type="match status" value="1"/>
</dbReference>
<protein>
    <submittedName>
        <fullName evidence="2">PREDICTED: similar to pol polyprotein putative</fullName>
    </submittedName>
</protein>
<dbReference type="HOGENOM" id="CLU_001650_21_0_1"/>
<dbReference type="EMBL" id="FR824152">
    <property type="protein sequence ID" value="CCA20945.1"/>
    <property type="molecule type" value="Genomic_DNA"/>
</dbReference>
<organism evidence="2">
    <name type="scientific">Albugo laibachii Nc14</name>
    <dbReference type="NCBI Taxonomy" id="890382"/>
    <lineage>
        <taxon>Eukaryota</taxon>
        <taxon>Sar</taxon>
        <taxon>Stramenopiles</taxon>
        <taxon>Oomycota</taxon>
        <taxon>Peronosporomycetes</taxon>
        <taxon>Albuginales</taxon>
        <taxon>Albuginaceae</taxon>
        <taxon>Albugo</taxon>
    </lineage>
</organism>
<dbReference type="AlphaFoldDB" id="F0WI67"/>
<accession>F0WI67</accession>
<name>F0WI67_9STRA</name>
<feature type="domain" description="Reverse transcriptase Ty1/copia-type" evidence="1">
    <location>
        <begin position="51"/>
        <end position="182"/>
    </location>
</feature>
<dbReference type="SUPFAM" id="SSF56672">
    <property type="entry name" value="DNA/RNA polymerases"/>
    <property type="match status" value="1"/>
</dbReference>
<dbReference type="InterPro" id="IPR013103">
    <property type="entry name" value="RVT_2"/>
</dbReference>
<dbReference type="InterPro" id="IPR043502">
    <property type="entry name" value="DNA/RNA_pol_sf"/>
</dbReference>
<reference evidence="2" key="2">
    <citation type="submission" date="2011-02" db="EMBL/GenBank/DDBJ databases">
        <authorList>
            <person name="MacLean D."/>
        </authorList>
    </citation>
    <scope>NUCLEOTIDE SEQUENCE</scope>
</reference>
<sequence>MWGISAKHGDVPSAYSKAFTESKYEIHLRILDGVTVTQETLDRIGVKEPDQLVLLLGRILYGLKHAGRLWHQLLCDTLLKIDFVQCIHDPCAFYKADEHGMTIVGVYVDDLLITGTTVERIDQFFTDMKVLELKDLGIVEKFLGMRIVWTKEGGYCIDQEQAIEEVLEKHGLAEANPVRVAISEVQVIEGDNELLKQKAVRLHRVPTIKDFQCLVGSFLWLSRCTRPDISFAGHRATRRSPAPTMQDYKLAKNIARYLKGTKGLKLHLREYSEPQSPIRIVSFSDADFVADNEDRKPVSAGV</sequence>
<dbReference type="Pfam" id="PF07727">
    <property type="entry name" value="RVT_2"/>
    <property type="match status" value="1"/>
</dbReference>
<reference evidence="2" key="1">
    <citation type="journal article" date="2011" name="PLoS Biol.">
        <title>Gene gain and loss during evolution of obligate parasitism in the white rust pathogen of Arabidopsis thaliana.</title>
        <authorList>
            <person name="Kemen E."/>
            <person name="Gardiner A."/>
            <person name="Schultz-Larsen T."/>
            <person name="Kemen A.C."/>
            <person name="Balmuth A.L."/>
            <person name="Robert-Seilaniantz A."/>
            <person name="Bailey K."/>
            <person name="Holub E."/>
            <person name="Studholme D.J."/>
            <person name="Maclean D."/>
            <person name="Jones J.D."/>
        </authorList>
    </citation>
    <scope>NUCLEOTIDE SEQUENCE</scope>
</reference>
<proteinExistence type="predicted"/>
<gene>
    <name evidence="2" type="primary">AlNc14C107G6273</name>
    <name evidence="2" type="ORF">ALNC14_070880</name>
</gene>
<dbReference type="PANTHER" id="PTHR11439">
    <property type="entry name" value="GAG-POL-RELATED RETROTRANSPOSON"/>
    <property type="match status" value="1"/>
</dbReference>
<evidence type="ECO:0000259" key="1">
    <source>
        <dbReference type="Pfam" id="PF07727"/>
    </source>
</evidence>